<keyword evidence="2" id="KW-1185">Reference proteome</keyword>
<evidence type="ECO:0000313" key="1">
    <source>
        <dbReference type="EMBL" id="GFN94572.1"/>
    </source>
</evidence>
<accession>A0AAV3ZJ97</accession>
<evidence type="ECO:0000313" key="2">
    <source>
        <dbReference type="Proteomes" id="UP000735302"/>
    </source>
</evidence>
<name>A0AAV3ZJ97_9GAST</name>
<gene>
    <name evidence="1" type="ORF">PoB_002107800</name>
</gene>
<organism evidence="1 2">
    <name type="scientific">Plakobranchus ocellatus</name>
    <dbReference type="NCBI Taxonomy" id="259542"/>
    <lineage>
        <taxon>Eukaryota</taxon>
        <taxon>Metazoa</taxon>
        <taxon>Spiralia</taxon>
        <taxon>Lophotrochozoa</taxon>
        <taxon>Mollusca</taxon>
        <taxon>Gastropoda</taxon>
        <taxon>Heterobranchia</taxon>
        <taxon>Euthyneura</taxon>
        <taxon>Panpulmonata</taxon>
        <taxon>Sacoglossa</taxon>
        <taxon>Placobranchoidea</taxon>
        <taxon>Plakobranchidae</taxon>
        <taxon>Plakobranchus</taxon>
    </lineage>
</organism>
<reference evidence="1 2" key="1">
    <citation type="journal article" date="2021" name="Elife">
        <title>Chloroplast acquisition without the gene transfer in kleptoplastic sea slugs, Plakobranchus ocellatus.</title>
        <authorList>
            <person name="Maeda T."/>
            <person name="Takahashi S."/>
            <person name="Yoshida T."/>
            <person name="Shimamura S."/>
            <person name="Takaki Y."/>
            <person name="Nagai Y."/>
            <person name="Toyoda A."/>
            <person name="Suzuki Y."/>
            <person name="Arimoto A."/>
            <person name="Ishii H."/>
            <person name="Satoh N."/>
            <person name="Nishiyama T."/>
            <person name="Hasebe M."/>
            <person name="Maruyama T."/>
            <person name="Minagawa J."/>
            <person name="Obokata J."/>
            <person name="Shigenobu S."/>
        </authorList>
    </citation>
    <scope>NUCLEOTIDE SEQUENCE [LARGE SCALE GENOMIC DNA]</scope>
</reference>
<protein>
    <submittedName>
        <fullName evidence="1">Uncharacterized protein</fullName>
    </submittedName>
</protein>
<dbReference type="EMBL" id="BLXT01002468">
    <property type="protein sequence ID" value="GFN94572.1"/>
    <property type="molecule type" value="Genomic_DNA"/>
</dbReference>
<dbReference type="Proteomes" id="UP000735302">
    <property type="component" value="Unassembled WGS sequence"/>
</dbReference>
<sequence>MLFVNVDGLNFLKRSLVKPNLTEFRAVSHYPEHDIALSSVRISRLPNISSANISHVGLDKILEIFCFLDKGKSVFLRTLWLSQGEKKQLDKRADRGRGKERENNCYSSNSIRNTSNHRCTATSVSTPTTASTIEDIYLSTKLIRSEKYQNIGS</sequence>
<comment type="caution">
    <text evidence="1">The sequence shown here is derived from an EMBL/GenBank/DDBJ whole genome shotgun (WGS) entry which is preliminary data.</text>
</comment>
<dbReference type="AlphaFoldDB" id="A0AAV3ZJ97"/>
<proteinExistence type="predicted"/>